<gene>
    <name evidence="2" type="ORF">H5410_004188</name>
</gene>
<accession>A0A9J6B7R9</accession>
<keyword evidence="1" id="KW-0812">Transmembrane</keyword>
<dbReference type="AlphaFoldDB" id="A0A9J6B7R9"/>
<evidence type="ECO:0000313" key="3">
    <source>
        <dbReference type="Proteomes" id="UP000824120"/>
    </source>
</evidence>
<sequence length="456" mass="52068">MEEQIVQTIKDSIKAMKDTWSKDLAEIHSILHELVGNLPMSKPSTIEFQRFCGENPELRISQAEKYFDFYEIAKNHKLSLALSYLDGAALMWYQWLFQNKQLVDWKQFAAKVLIRFRKQHLKSQKGRLANLWQVFTLAPLDDQIEMSDEDDIDLEISEIQQFHGSPQRDMSERYVTSISLDSGSPKQQTEFASFEDMYLLEFFSSMRLSLYFCWDLLKHFVSSRGTFDVPILEDMDGVLLEISKAITNLSICNIPLSADKRDLHQLTLKVLINLISILLYWHFSTANPLDGQNREMSNTIVQAQRLKCDVKFAILRDMYAYVHSKWLTAVELVRLVSIATAALTNSGLRNIEEQPVEHEGLTTDVITGGVACVIHLGNLESAKGTGVDLSLLKGIVEIAFLSFIVNNFLIIPFGFLMCALLHMNCSNTAMLICIRLQMSSINRVRNLTKIVFISSF</sequence>
<evidence type="ECO:0000256" key="1">
    <source>
        <dbReference type="SAM" id="Phobius"/>
    </source>
</evidence>
<proteinExistence type="predicted"/>
<name>A0A9J6B7R9_SOLCO</name>
<keyword evidence="3" id="KW-1185">Reference proteome</keyword>
<dbReference type="EMBL" id="JACXVP010000001">
    <property type="protein sequence ID" value="KAG5632471.1"/>
    <property type="molecule type" value="Genomic_DNA"/>
</dbReference>
<dbReference type="Proteomes" id="UP000824120">
    <property type="component" value="Chromosome 1"/>
</dbReference>
<evidence type="ECO:0000313" key="2">
    <source>
        <dbReference type="EMBL" id="KAG5632471.1"/>
    </source>
</evidence>
<feature type="transmembrane region" description="Helical" evidence="1">
    <location>
        <begin position="398"/>
        <end position="421"/>
    </location>
</feature>
<dbReference type="OrthoDB" id="1628645at2759"/>
<reference evidence="2 3" key="1">
    <citation type="submission" date="2020-09" db="EMBL/GenBank/DDBJ databases">
        <title>De no assembly of potato wild relative species, Solanum commersonii.</title>
        <authorList>
            <person name="Cho K."/>
        </authorList>
    </citation>
    <scope>NUCLEOTIDE SEQUENCE [LARGE SCALE GENOMIC DNA]</scope>
    <source>
        <strain evidence="2">LZ3.2</strain>
        <tissue evidence="2">Leaf</tissue>
    </source>
</reference>
<organism evidence="2 3">
    <name type="scientific">Solanum commersonii</name>
    <name type="common">Commerson's wild potato</name>
    <name type="synonym">Commerson's nightshade</name>
    <dbReference type="NCBI Taxonomy" id="4109"/>
    <lineage>
        <taxon>Eukaryota</taxon>
        <taxon>Viridiplantae</taxon>
        <taxon>Streptophyta</taxon>
        <taxon>Embryophyta</taxon>
        <taxon>Tracheophyta</taxon>
        <taxon>Spermatophyta</taxon>
        <taxon>Magnoliopsida</taxon>
        <taxon>eudicotyledons</taxon>
        <taxon>Gunneridae</taxon>
        <taxon>Pentapetalae</taxon>
        <taxon>asterids</taxon>
        <taxon>lamiids</taxon>
        <taxon>Solanales</taxon>
        <taxon>Solanaceae</taxon>
        <taxon>Solanoideae</taxon>
        <taxon>Solaneae</taxon>
        <taxon>Solanum</taxon>
    </lineage>
</organism>
<comment type="caution">
    <text evidence="2">The sequence shown here is derived from an EMBL/GenBank/DDBJ whole genome shotgun (WGS) entry which is preliminary data.</text>
</comment>
<keyword evidence="1" id="KW-0472">Membrane</keyword>
<evidence type="ECO:0008006" key="4">
    <source>
        <dbReference type="Google" id="ProtNLM"/>
    </source>
</evidence>
<protein>
    <recommendedName>
        <fullName evidence="4">Retrotransposon gag domain-containing protein</fullName>
    </recommendedName>
</protein>
<keyword evidence="1" id="KW-1133">Transmembrane helix</keyword>